<keyword evidence="11" id="KW-1185">Reference proteome</keyword>
<dbReference type="CDD" id="cd17356">
    <property type="entry name" value="MFS_HXT"/>
    <property type="match status" value="1"/>
</dbReference>
<dbReference type="InterPro" id="IPR005829">
    <property type="entry name" value="Sugar_transporter_CS"/>
</dbReference>
<keyword evidence="6 8" id="KW-0472">Membrane</keyword>
<dbReference type="FunFam" id="1.20.1250.20:FF:000026">
    <property type="entry name" value="MFS quinate transporter QutD"/>
    <property type="match status" value="1"/>
</dbReference>
<dbReference type="InParanoid" id="A0A0C3D9S6"/>
<comment type="subcellular location">
    <subcellularLocation>
        <location evidence="1">Membrane</location>
        <topology evidence="1">Multi-pass membrane protein</topology>
    </subcellularLocation>
</comment>
<evidence type="ECO:0000256" key="2">
    <source>
        <dbReference type="ARBA" id="ARBA00010992"/>
    </source>
</evidence>
<dbReference type="NCBIfam" id="TIGR00879">
    <property type="entry name" value="SP"/>
    <property type="match status" value="1"/>
</dbReference>
<feature type="transmembrane region" description="Helical" evidence="8">
    <location>
        <begin position="173"/>
        <end position="192"/>
    </location>
</feature>
<accession>A0A0C3D9S6</accession>
<dbReference type="SUPFAM" id="SSF103473">
    <property type="entry name" value="MFS general substrate transporter"/>
    <property type="match status" value="1"/>
</dbReference>
<proteinExistence type="inferred from homology"/>
<feature type="transmembrane region" description="Helical" evidence="8">
    <location>
        <begin position="146"/>
        <end position="167"/>
    </location>
</feature>
<protein>
    <recommendedName>
        <fullName evidence="9">Major facilitator superfamily (MFS) profile domain-containing protein</fullName>
    </recommendedName>
</protein>
<feature type="transmembrane region" description="Helical" evidence="8">
    <location>
        <begin position="436"/>
        <end position="459"/>
    </location>
</feature>
<keyword evidence="3 7" id="KW-0813">Transport</keyword>
<dbReference type="InterPro" id="IPR003663">
    <property type="entry name" value="Sugar/inositol_transpt"/>
</dbReference>
<evidence type="ECO:0000256" key="1">
    <source>
        <dbReference type="ARBA" id="ARBA00004141"/>
    </source>
</evidence>
<evidence type="ECO:0000313" key="11">
    <source>
        <dbReference type="Proteomes" id="UP000054321"/>
    </source>
</evidence>
<evidence type="ECO:0000259" key="9">
    <source>
        <dbReference type="PROSITE" id="PS50850"/>
    </source>
</evidence>
<keyword evidence="5 8" id="KW-1133">Transmembrane helix</keyword>
<dbReference type="PRINTS" id="PR00171">
    <property type="entry name" value="SUGRTRNSPORT"/>
</dbReference>
<feature type="transmembrane region" description="Helical" evidence="8">
    <location>
        <begin position="371"/>
        <end position="398"/>
    </location>
</feature>
<dbReference type="GO" id="GO:0005351">
    <property type="term" value="F:carbohydrate:proton symporter activity"/>
    <property type="evidence" value="ECO:0007669"/>
    <property type="project" value="TreeGrafter"/>
</dbReference>
<dbReference type="Pfam" id="PF00083">
    <property type="entry name" value="Sugar_tr"/>
    <property type="match status" value="1"/>
</dbReference>
<evidence type="ECO:0000256" key="5">
    <source>
        <dbReference type="ARBA" id="ARBA00022989"/>
    </source>
</evidence>
<evidence type="ECO:0000256" key="8">
    <source>
        <dbReference type="SAM" id="Phobius"/>
    </source>
</evidence>
<feature type="transmembrane region" description="Helical" evidence="8">
    <location>
        <begin position="55"/>
        <end position="72"/>
    </location>
</feature>
<comment type="similarity">
    <text evidence="2 7">Belongs to the major facilitator superfamily. Sugar transporter (TC 2.A.1.1) family.</text>
</comment>
<reference evidence="11" key="2">
    <citation type="submission" date="2015-01" db="EMBL/GenBank/DDBJ databases">
        <title>Evolutionary Origins and Diversification of the Mycorrhizal Mutualists.</title>
        <authorList>
            <consortium name="DOE Joint Genome Institute"/>
            <consortium name="Mycorrhizal Genomics Consortium"/>
            <person name="Kohler A."/>
            <person name="Kuo A."/>
            <person name="Nagy L.G."/>
            <person name="Floudas D."/>
            <person name="Copeland A."/>
            <person name="Barry K.W."/>
            <person name="Cichocki N."/>
            <person name="Veneault-Fourrey C."/>
            <person name="LaButti K."/>
            <person name="Lindquist E.A."/>
            <person name="Lipzen A."/>
            <person name="Lundell T."/>
            <person name="Morin E."/>
            <person name="Murat C."/>
            <person name="Riley R."/>
            <person name="Ohm R."/>
            <person name="Sun H."/>
            <person name="Tunlid A."/>
            <person name="Henrissat B."/>
            <person name="Grigoriev I.V."/>
            <person name="Hibbett D.S."/>
            <person name="Martin F."/>
        </authorList>
    </citation>
    <scope>NUCLEOTIDE SEQUENCE [LARGE SCALE GENOMIC DNA]</scope>
    <source>
        <strain evidence="11">Zn</strain>
    </source>
</reference>
<dbReference type="InterPro" id="IPR005828">
    <property type="entry name" value="MFS_sugar_transport-like"/>
</dbReference>
<reference evidence="10 11" key="1">
    <citation type="submission" date="2014-04" db="EMBL/GenBank/DDBJ databases">
        <authorList>
            <consortium name="DOE Joint Genome Institute"/>
            <person name="Kuo A."/>
            <person name="Martino E."/>
            <person name="Perotto S."/>
            <person name="Kohler A."/>
            <person name="Nagy L.G."/>
            <person name="Floudas D."/>
            <person name="Copeland A."/>
            <person name="Barry K.W."/>
            <person name="Cichocki N."/>
            <person name="Veneault-Fourrey C."/>
            <person name="LaButti K."/>
            <person name="Lindquist E.A."/>
            <person name="Lipzen A."/>
            <person name="Lundell T."/>
            <person name="Morin E."/>
            <person name="Murat C."/>
            <person name="Sun H."/>
            <person name="Tunlid A."/>
            <person name="Henrissat B."/>
            <person name="Grigoriev I.V."/>
            <person name="Hibbett D.S."/>
            <person name="Martin F."/>
            <person name="Nordberg H.P."/>
            <person name="Cantor M.N."/>
            <person name="Hua S.X."/>
        </authorList>
    </citation>
    <scope>NUCLEOTIDE SEQUENCE [LARGE SCALE GENOMIC DNA]</scope>
    <source>
        <strain evidence="10 11">Zn</strain>
    </source>
</reference>
<dbReference type="AlphaFoldDB" id="A0A0C3D9S6"/>
<dbReference type="PROSITE" id="PS50850">
    <property type="entry name" value="MFS"/>
    <property type="match status" value="1"/>
</dbReference>
<dbReference type="PANTHER" id="PTHR48022">
    <property type="entry name" value="PLASTIDIC GLUCOSE TRANSPORTER 4"/>
    <property type="match status" value="1"/>
</dbReference>
<feature type="transmembrane region" description="Helical" evidence="8">
    <location>
        <begin position="114"/>
        <end position="134"/>
    </location>
</feature>
<feature type="transmembrane region" description="Helical" evidence="8">
    <location>
        <begin position="302"/>
        <end position="318"/>
    </location>
</feature>
<feature type="transmembrane region" description="Helical" evidence="8">
    <location>
        <begin position="84"/>
        <end position="108"/>
    </location>
</feature>
<feature type="transmembrane region" description="Helical" evidence="8">
    <location>
        <begin position="12"/>
        <end position="35"/>
    </location>
</feature>
<dbReference type="Gene3D" id="1.20.1250.20">
    <property type="entry name" value="MFS general substrate transporter like domains"/>
    <property type="match status" value="1"/>
</dbReference>
<dbReference type="InterPro" id="IPR050360">
    <property type="entry name" value="MFS_Sugar_Transporters"/>
</dbReference>
<name>A0A0C3D9S6_OIDMZ</name>
<evidence type="ECO:0000313" key="10">
    <source>
        <dbReference type="EMBL" id="KIM98672.1"/>
    </source>
</evidence>
<dbReference type="OrthoDB" id="4142200at2759"/>
<evidence type="ECO:0000256" key="6">
    <source>
        <dbReference type="ARBA" id="ARBA00023136"/>
    </source>
</evidence>
<sequence length="520" mass="58176">MAKLPQITNLYMITGLATIGGLIQGFDVSSLSAIIGTRQYKKYFNSPNSVKQGGITASMAGGSLFGCLFASWSGDRFGRRDSMFIACLLWLVGSTLMCAVQNTAMLIVSRIINGFAVGILTSQGPVLIAELSLPRLRGRLISIQQWMITWGILIMYYVTYGTSFLHGTASFRLPWGLQMIPAIVLLCCLPFIPRSPRWLAAKDRWDEATEVLASVHAHGNKQDPLVIAETREIREQIALERDYGSTSWLELLKPRNIIRVHCAIFTHLWSQYSGTNAILYFIVDLFEAAGYSGNDALLSASIQYVINVVMTLPALLWMDRWPRRHLMMSGSFLMAVFLFAQAGIMATNGHAVPGGLNGVSSITWVVDYPPASKAIIACSYLFIASYSPTWGPVGWIYPTEIVPLYIRSKTISLATLFNWLANFSLTFFTLPGFQHIQWRLYCIFGTFCLCALIHVFLLFQETRGKSLEEMDDIFNNESIWAFRVKEKPSRLDVEIEEAKRALESSGDETIVKAMDELEEP</sequence>
<feature type="transmembrane region" description="Helical" evidence="8">
    <location>
        <begin position="262"/>
        <end position="282"/>
    </location>
</feature>
<keyword evidence="4 8" id="KW-0812">Transmembrane</keyword>
<organism evidence="10 11">
    <name type="scientific">Oidiodendron maius (strain Zn)</name>
    <dbReference type="NCBI Taxonomy" id="913774"/>
    <lineage>
        <taxon>Eukaryota</taxon>
        <taxon>Fungi</taxon>
        <taxon>Dikarya</taxon>
        <taxon>Ascomycota</taxon>
        <taxon>Pezizomycotina</taxon>
        <taxon>Leotiomycetes</taxon>
        <taxon>Leotiomycetes incertae sedis</taxon>
        <taxon>Myxotrichaceae</taxon>
        <taxon>Oidiodendron</taxon>
    </lineage>
</organism>
<dbReference type="EMBL" id="KN832880">
    <property type="protein sequence ID" value="KIM98672.1"/>
    <property type="molecule type" value="Genomic_DNA"/>
</dbReference>
<evidence type="ECO:0000256" key="7">
    <source>
        <dbReference type="RuleBase" id="RU003346"/>
    </source>
</evidence>
<feature type="transmembrane region" description="Helical" evidence="8">
    <location>
        <begin position="330"/>
        <end position="351"/>
    </location>
</feature>
<feature type="domain" description="Major facilitator superfamily (MFS) profile" evidence="9">
    <location>
        <begin position="13"/>
        <end position="463"/>
    </location>
</feature>
<dbReference type="PROSITE" id="PS00217">
    <property type="entry name" value="SUGAR_TRANSPORT_2"/>
    <property type="match status" value="1"/>
</dbReference>
<dbReference type="InterPro" id="IPR020846">
    <property type="entry name" value="MFS_dom"/>
</dbReference>
<gene>
    <name evidence="10" type="ORF">OIDMADRAFT_167485</name>
</gene>
<dbReference type="GO" id="GO:0016020">
    <property type="term" value="C:membrane"/>
    <property type="evidence" value="ECO:0007669"/>
    <property type="project" value="UniProtKB-SubCell"/>
</dbReference>
<evidence type="ECO:0000256" key="3">
    <source>
        <dbReference type="ARBA" id="ARBA00022448"/>
    </source>
</evidence>
<evidence type="ECO:0000256" key="4">
    <source>
        <dbReference type="ARBA" id="ARBA00022692"/>
    </source>
</evidence>
<dbReference type="PANTHER" id="PTHR48022:SF7">
    <property type="entry name" value="MAJOR FACILITATOR SUPERFAMILY (MFS) PROFILE DOMAIN-CONTAINING PROTEIN-RELATED"/>
    <property type="match status" value="1"/>
</dbReference>
<dbReference type="Proteomes" id="UP000054321">
    <property type="component" value="Unassembled WGS sequence"/>
</dbReference>
<feature type="transmembrane region" description="Helical" evidence="8">
    <location>
        <begin position="410"/>
        <end position="430"/>
    </location>
</feature>
<dbReference type="InterPro" id="IPR036259">
    <property type="entry name" value="MFS_trans_sf"/>
</dbReference>
<dbReference type="HOGENOM" id="CLU_001265_30_12_1"/>